<reference evidence="1" key="1">
    <citation type="submission" date="2023-11" db="EMBL/GenBank/DDBJ databases">
        <authorList>
            <person name="Alioto T."/>
            <person name="Alioto T."/>
            <person name="Gomez Garrido J."/>
        </authorList>
    </citation>
    <scope>NUCLEOTIDE SEQUENCE</scope>
</reference>
<gene>
    <name evidence="1" type="ORF">LECACI_7A008023</name>
</gene>
<organism evidence="1 2">
    <name type="scientific">Lecanosticta acicola</name>
    <dbReference type="NCBI Taxonomy" id="111012"/>
    <lineage>
        <taxon>Eukaryota</taxon>
        <taxon>Fungi</taxon>
        <taxon>Dikarya</taxon>
        <taxon>Ascomycota</taxon>
        <taxon>Pezizomycotina</taxon>
        <taxon>Dothideomycetes</taxon>
        <taxon>Dothideomycetidae</taxon>
        <taxon>Mycosphaerellales</taxon>
        <taxon>Mycosphaerellaceae</taxon>
        <taxon>Lecanosticta</taxon>
    </lineage>
</organism>
<proteinExistence type="predicted"/>
<dbReference type="AlphaFoldDB" id="A0AAI8Z547"/>
<keyword evidence="2" id="KW-1185">Reference proteome</keyword>
<evidence type="ECO:0000313" key="2">
    <source>
        <dbReference type="Proteomes" id="UP001296104"/>
    </source>
</evidence>
<dbReference type="Proteomes" id="UP001296104">
    <property type="component" value="Unassembled WGS sequence"/>
</dbReference>
<name>A0AAI8Z547_9PEZI</name>
<sequence length="108" mass="11785">MLKLEPIVGRVDSASAATAAKDPGTWIQDSAQYKLEPEKMPTTWKLRQSEPDAYSRELTVDFEHPVKATQEDDEANAKFGKREVSSSASYGGDGLDICGNVNFFASQG</sequence>
<comment type="caution">
    <text evidence="1">The sequence shown here is derived from an EMBL/GenBank/DDBJ whole genome shotgun (WGS) entry which is preliminary data.</text>
</comment>
<dbReference type="EMBL" id="CAVMBE010000072">
    <property type="protein sequence ID" value="CAK4032865.1"/>
    <property type="molecule type" value="Genomic_DNA"/>
</dbReference>
<evidence type="ECO:0000313" key="1">
    <source>
        <dbReference type="EMBL" id="CAK4032865.1"/>
    </source>
</evidence>
<protein>
    <submittedName>
        <fullName evidence="1">Uncharacterized protein</fullName>
    </submittedName>
</protein>
<accession>A0AAI8Z547</accession>